<proteinExistence type="predicted"/>
<gene>
    <name evidence="1" type="ORF">MM415B01867_0011</name>
</gene>
<protein>
    <submittedName>
        <fullName evidence="1">Uncharacterized protein</fullName>
    </submittedName>
</protein>
<evidence type="ECO:0000313" key="1">
    <source>
        <dbReference type="EMBL" id="QJA56365.1"/>
    </source>
</evidence>
<reference evidence="1" key="1">
    <citation type="submission" date="2020-03" db="EMBL/GenBank/DDBJ databases">
        <title>The deep terrestrial virosphere.</title>
        <authorList>
            <person name="Holmfeldt K."/>
            <person name="Nilsson E."/>
            <person name="Simone D."/>
            <person name="Lopez-Fernandez M."/>
            <person name="Wu X."/>
            <person name="de Brujin I."/>
            <person name="Lundin D."/>
            <person name="Andersson A."/>
            <person name="Bertilsson S."/>
            <person name="Dopson M."/>
        </authorList>
    </citation>
    <scope>NUCLEOTIDE SEQUENCE</scope>
    <source>
        <strain evidence="1">MM415B01867</strain>
    </source>
</reference>
<name>A0A6M3IG12_9ZZZZ</name>
<accession>A0A6M3IG12</accession>
<dbReference type="AlphaFoldDB" id="A0A6M3IG12"/>
<dbReference type="EMBL" id="MT141214">
    <property type="protein sequence ID" value="QJA56365.1"/>
    <property type="molecule type" value="Genomic_DNA"/>
</dbReference>
<organism evidence="1">
    <name type="scientific">viral metagenome</name>
    <dbReference type="NCBI Taxonomy" id="1070528"/>
    <lineage>
        <taxon>unclassified sequences</taxon>
        <taxon>metagenomes</taxon>
        <taxon>organismal metagenomes</taxon>
    </lineage>
</organism>
<sequence length="68" mass="8569">MSDEQEKVEIKISSSYPKSWRLFQKIARIKKRDPLGWWWECRKLAITETWWKFRRWITNDPINRDKEE</sequence>